<evidence type="ECO:0000256" key="1">
    <source>
        <dbReference type="SAM" id="MobiDB-lite"/>
    </source>
</evidence>
<evidence type="ECO:0008006" key="5">
    <source>
        <dbReference type="Google" id="ProtNLM"/>
    </source>
</evidence>
<organism evidence="3 4">
    <name type="scientific">Thelonectria olida</name>
    <dbReference type="NCBI Taxonomy" id="1576542"/>
    <lineage>
        <taxon>Eukaryota</taxon>
        <taxon>Fungi</taxon>
        <taxon>Dikarya</taxon>
        <taxon>Ascomycota</taxon>
        <taxon>Pezizomycotina</taxon>
        <taxon>Sordariomycetes</taxon>
        <taxon>Hypocreomycetidae</taxon>
        <taxon>Hypocreales</taxon>
        <taxon>Nectriaceae</taxon>
        <taxon>Thelonectria</taxon>
    </lineage>
</organism>
<accession>A0A9P8WIL3</accession>
<evidence type="ECO:0000256" key="2">
    <source>
        <dbReference type="SAM" id="SignalP"/>
    </source>
</evidence>
<sequence>MTFPIFLLFLLFQPPPPPPRCGCGCAGTGTGLSGLAYLSPVHSMAMKERDENDMSTETPPNERPQRTARNGPGMEKMGGEKKQYYSSQPPARYAWLGRCEPRHRRLQRTRPRCFIPSPICLHD</sequence>
<feature type="region of interest" description="Disordered" evidence="1">
    <location>
        <begin position="47"/>
        <end position="86"/>
    </location>
</feature>
<keyword evidence="2" id="KW-0732">Signal</keyword>
<protein>
    <recommendedName>
        <fullName evidence="5">Secreted protein</fullName>
    </recommendedName>
</protein>
<feature type="chain" id="PRO_5040303852" description="Secreted protein" evidence="2">
    <location>
        <begin position="20"/>
        <end position="123"/>
    </location>
</feature>
<name>A0A9P8WIL3_9HYPO</name>
<proteinExistence type="predicted"/>
<gene>
    <name evidence="3" type="ORF">B0T10DRAFT_17583</name>
</gene>
<reference evidence="3 4" key="1">
    <citation type="journal article" date="2021" name="Nat. Commun.">
        <title>Genetic determinants of endophytism in the Arabidopsis root mycobiome.</title>
        <authorList>
            <person name="Mesny F."/>
            <person name="Miyauchi S."/>
            <person name="Thiergart T."/>
            <person name="Pickel B."/>
            <person name="Atanasova L."/>
            <person name="Karlsson M."/>
            <person name="Huettel B."/>
            <person name="Barry K.W."/>
            <person name="Haridas S."/>
            <person name="Chen C."/>
            <person name="Bauer D."/>
            <person name="Andreopoulos W."/>
            <person name="Pangilinan J."/>
            <person name="LaButti K."/>
            <person name="Riley R."/>
            <person name="Lipzen A."/>
            <person name="Clum A."/>
            <person name="Drula E."/>
            <person name="Henrissat B."/>
            <person name="Kohler A."/>
            <person name="Grigoriev I.V."/>
            <person name="Martin F.M."/>
            <person name="Hacquard S."/>
        </authorList>
    </citation>
    <scope>NUCLEOTIDE SEQUENCE [LARGE SCALE GENOMIC DNA]</scope>
    <source>
        <strain evidence="3 4">MPI-CAGE-CH-0241</strain>
    </source>
</reference>
<dbReference type="AlphaFoldDB" id="A0A9P8WIL3"/>
<comment type="caution">
    <text evidence="3">The sequence shown here is derived from an EMBL/GenBank/DDBJ whole genome shotgun (WGS) entry which is preliminary data.</text>
</comment>
<dbReference type="Proteomes" id="UP000777438">
    <property type="component" value="Unassembled WGS sequence"/>
</dbReference>
<evidence type="ECO:0000313" key="3">
    <source>
        <dbReference type="EMBL" id="KAH6900161.1"/>
    </source>
</evidence>
<dbReference type="EMBL" id="JAGPYM010000001">
    <property type="protein sequence ID" value="KAH6900161.1"/>
    <property type="molecule type" value="Genomic_DNA"/>
</dbReference>
<feature type="signal peptide" evidence="2">
    <location>
        <begin position="1"/>
        <end position="19"/>
    </location>
</feature>
<evidence type="ECO:0000313" key="4">
    <source>
        <dbReference type="Proteomes" id="UP000777438"/>
    </source>
</evidence>
<keyword evidence="4" id="KW-1185">Reference proteome</keyword>